<evidence type="ECO:0000256" key="2">
    <source>
        <dbReference type="ARBA" id="ARBA00022692"/>
    </source>
</evidence>
<keyword evidence="3" id="KW-1133">Transmembrane helix</keyword>
<sequence>MRFPYFFRTVPNELSQYEGVAQLLHSFGWSWVGILATDDDSGERAVRELKAAISRYGGCVEFSFMLPSEVTEDRYTYYSVIDAEVVSVINAVSNSTSQVIILYGTGTAMTQYLAFEEWLTLPNKIWIASVSFSFLTDAGYGKYLQVLNGTLAFAIRKNNILGFKDVLNSYSPSQFPESEEMLDLWEERFDCRLKGRDHRRYRFSYYMLTRPLCSGNETMKSLDSSIYDVSNFRFTYSMYTAVYALAHALHDMLSSDSRPETVITNGGLDLEIRHWKVILVVR</sequence>
<dbReference type="InterPro" id="IPR028082">
    <property type="entry name" value="Peripla_BP_I"/>
</dbReference>
<name>A0AAV7WHQ9_PLEWA</name>
<keyword evidence="4" id="KW-0472">Membrane</keyword>
<dbReference type="Pfam" id="PF01094">
    <property type="entry name" value="ANF_receptor"/>
    <property type="match status" value="1"/>
</dbReference>
<reference evidence="6" key="1">
    <citation type="journal article" date="2022" name="bioRxiv">
        <title>Sequencing and chromosome-scale assembly of the giantPleurodeles waltlgenome.</title>
        <authorList>
            <person name="Brown T."/>
            <person name="Elewa A."/>
            <person name="Iarovenko S."/>
            <person name="Subramanian E."/>
            <person name="Araus A.J."/>
            <person name="Petzold A."/>
            <person name="Susuki M."/>
            <person name="Suzuki K.-i.T."/>
            <person name="Hayashi T."/>
            <person name="Toyoda A."/>
            <person name="Oliveira C."/>
            <person name="Osipova E."/>
            <person name="Leigh N.D."/>
            <person name="Simon A."/>
            <person name="Yun M.H."/>
        </authorList>
    </citation>
    <scope>NUCLEOTIDE SEQUENCE</scope>
    <source>
        <strain evidence="6">20211129_DDA</strain>
        <tissue evidence="6">Liver</tissue>
    </source>
</reference>
<dbReference type="InterPro" id="IPR001828">
    <property type="entry name" value="ANF_lig-bd_rcpt"/>
</dbReference>
<evidence type="ECO:0000313" key="6">
    <source>
        <dbReference type="EMBL" id="KAJ1212848.1"/>
    </source>
</evidence>
<dbReference type="PANTHER" id="PTHR24061">
    <property type="entry name" value="CALCIUM-SENSING RECEPTOR-RELATED"/>
    <property type="match status" value="1"/>
</dbReference>
<dbReference type="SUPFAM" id="SSF53822">
    <property type="entry name" value="Periplasmic binding protein-like I"/>
    <property type="match status" value="1"/>
</dbReference>
<evidence type="ECO:0000256" key="1">
    <source>
        <dbReference type="ARBA" id="ARBA00004370"/>
    </source>
</evidence>
<comment type="subcellular location">
    <subcellularLocation>
        <location evidence="1">Membrane</location>
    </subcellularLocation>
</comment>
<dbReference type="FunFam" id="3.40.50.2300:FF:000024">
    <property type="entry name" value="Vomeronasal 2, receptor 73"/>
    <property type="match status" value="1"/>
</dbReference>
<evidence type="ECO:0000256" key="4">
    <source>
        <dbReference type="ARBA" id="ARBA00023136"/>
    </source>
</evidence>
<keyword evidence="7" id="KW-1185">Reference proteome</keyword>
<dbReference type="AlphaFoldDB" id="A0AAV7WHQ9"/>
<dbReference type="PANTHER" id="PTHR24061:SF599">
    <property type="entry name" value="G-PROTEIN COUPLED RECEPTORS FAMILY 3 PROFILE DOMAIN-CONTAINING PROTEIN"/>
    <property type="match status" value="1"/>
</dbReference>
<proteinExistence type="predicted"/>
<accession>A0AAV7WHQ9</accession>
<protein>
    <recommendedName>
        <fullName evidence="5">Receptor ligand binding region domain-containing protein</fullName>
    </recommendedName>
</protein>
<evidence type="ECO:0000256" key="3">
    <source>
        <dbReference type="ARBA" id="ARBA00022989"/>
    </source>
</evidence>
<dbReference type="GO" id="GO:0004930">
    <property type="term" value="F:G protein-coupled receptor activity"/>
    <property type="evidence" value="ECO:0007669"/>
    <property type="project" value="InterPro"/>
</dbReference>
<organism evidence="6 7">
    <name type="scientific">Pleurodeles waltl</name>
    <name type="common">Iberian ribbed newt</name>
    <dbReference type="NCBI Taxonomy" id="8319"/>
    <lineage>
        <taxon>Eukaryota</taxon>
        <taxon>Metazoa</taxon>
        <taxon>Chordata</taxon>
        <taxon>Craniata</taxon>
        <taxon>Vertebrata</taxon>
        <taxon>Euteleostomi</taxon>
        <taxon>Amphibia</taxon>
        <taxon>Batrachia</taxon>
        <taxon>Caudata</taxon>
        <taxon>Salamandroidea</taxon>
        <taxon>Salamandridae</taxon>
        <taxon>Pleurodelinae</taxon>
        <taxon>Pleurodeles</taxon>
    </lineage>
</organism>
<evidence type="ECO:0000313" key="7">
    <source>
        <dbReference type="Proteomes" id="UP001066276"/>
    </source>
</evidence>
<dbReference type="GO" id="GO:0005886">
    <property type="term" value="C:plasma membrane"/>
    <property type="evidence" value="ECO:0007669"/>
    <property type="project" value="TreeGrafter"/>
</dbReference>
<gene>
    <name evidence="6" type="ORF">NDU88_000492</name>
</gene>
<comment type="caution">
    <text evidence="6">The sequence shown here is derived from an EMBL/GenBank/DDBJ whole genome shotgun (WGS) entry which is preliminary data.</text>
</comment>
<keyword evidence="2" id="KW-0812">Transmembrane</keyword>
<dbReference type="InterPro" id="IPR000068">
    <property type="entry name" value="GPCR_3_Ca_sens_rcpt-rel"/>
</dbReference>
<dbReference type="Gene3D" id="3.40.50.2300">
    <property type="match status" value="1"/>
</dbReference>
<evidence type="ECO:0000259" key="5">
    <source>
        <dbReference type="Pfam" id="PF01094"/>
    </source>
</evidence>
<dbReference type="EMBL" id="JANPWB010000001">
    <property type="protein sequence ID" value="KAJ1212848.1"/>
    <property type="molecule type" value="Genomic_DNA"/>
</dbReference>
<dbReference type="Proteomes" id="UP001066276">
    <property type="component" value="Chromosome 1_1"/>
</dbReference>
<feature type="domain" description="Receptor ligand binding region" evidence="5">
    <location>
        <begin position="2"/>
        <end position="260"/>
    </location>
</feature>